<dbReference type="EMBL" id="CP044617">
    <property type="protein sequence ID" value="QRD91238.1"/>
    <property type="molecule type" value="Genomic_DNA"/>
</dbReference>
<dbReference type="SUPFAM" id="SSF48576">
    <property type="entry name" value="Terpenoid synthases"/>
    <property type="match status" value="1"/>
</dbReference>
<dbReference type="Proteomes" id="UP000596276">
    <property type="component" value="Chromosome 7"/>
</dbReference>
<proteinExistence type="predicted"/>
<dbReference type="VEuPathDB" id="FungiDB:AFLA_007511"/>
<reference evidence="2" key="1">
    <citation type="journal article" date="2021" name="G3 (Bethesda)">
        <title>Chromosome assembled and annotated genome sequence of Aspergillus flavus NRRL 3357.</title>
        <authorList>
            <person name="Skerker J.M."/>
            <person name="Pianalto K.M."/>
            <person name="Mondo S.J."/>
            <person name="Yang K."/>
            <person name="Arkin A.P."/>
            <person name="Keller N.P."/>
            <person name="Grigoriev I.V."/>
            <person name="Louise Glass N.L."/>
        </authorList>
    </citation>
    <scope>NUCLEOTIDE SEQUENCE [LARGE SCALE GENOMIC DNA]</scope>
    <source>
        <strain evidence="2">ATCC 200026 / FGSC A1120 / IAM 13836 / NRRL 3357 / JCM 12722 / SRRC 167</strain>
    </source>
</reference>
<dbReference type="VEuPathDB" id="FungiDB:F9C07_2219716"/>
<gene>
    <name evidence="1" type="ORF">F9C07_2219716</name>
</gene>
<dbReference type="Pfam" id="PF19086">
    <property type="entry name" value="Terpene_syn_C_2"/>
    <property type="match status" value="1"/>
</dbReference>
<name>A0A7U2MWN5_ASPFN</name>
<dbReference type="InterPro" id="IPR008949">
    <property type="entry name" value="Isoprenoid_synthase_dom_sf"/>
</dbReference>
<keyword evidence="2" id="KW-1185">Reference proteome</keyword>
<evidence type="ECO:0000313" key="2">
    <source>
        <dbReference type="Proteomes" id="UP000596276"/>
    </source>
</evidence>
<evidence type="ECO:0000313" key="1">
    <source>
        <dbReference type="EMBL" id="QRD91238.1"/>
    </source>
</evidence>
<protein>
    <submittedName>
        <fullName evidence="1">Isoprenoid synthase domain-containing protein</fullName>
    </submittedName>
</protein>
<accession>A0A7U2MWN5</accession>
<dbReference type="AlphaFoldDB" id="A0A7U2MWN5"/>
<sequence>MGKKQKDWVEERNKLGDELRDDYLPISTTFKDENTPPKNLVETTIDTDIPTATIELNQGPSPQNRTRNIQYAFDPVDNATAKQLSSPFSFLSPENIPLPVFQHANRLVPSSLGVPWPTSFPTTFQSKYWVEVEERTRAYTQELLALRPGKYQAKYIEAVIDGAVSLLVNAVPMGNLTRLKSLTKLYVFFFLSDDLVNSNNRVTMVPSHVDGKDEQEPEYTVYNMLAKEFLSEDFVQGKRLLESVISWISAAQHTPPETFPTLEDYMAYRASDVGAGMEFACDITLSNTDIEAVEHLRSLCEKHFLLTNDLYSYAKEAIAEQEHGDSVLNAVRVVQRLMNTSENSSKAIVRQVIWDVERQMNEEYERLLQDAPKSQLTYAQGLIVCAAGNMFFSATCARYARVVEGSRLHV</sequence>
<dbReference type="Gene3D" id="1.10.600.10">
    <property type="entry name" value="Farnesyl Diphosphate Synthase"/>
    <property type="match status" value="1"/>
</dbReference>
<organism evidence="1 2">
    <name type="scientific">Aspergillus flavus (strain ATCC 200026 / FGSC A1120 / IAM 13836 / NRRL 3357 / JCM 12722 / SRRC 167)</name>
    <dbReference type="NCBI Taxonomy" id="332952"/>
    <lineage>
        <taxon>Eukaryota</taxon>
        <taxon>Fungi</taxon>
        <taxon>Dikarya</taxon>
        <taxon>Ascomycota</taxon>
        <taxon>Pezizomycotina</taxon>
        <taxon>Eurotiomycetes</taxon>
        <taxon>Eurotiomycetidae</taxon>
        <taxon>Eurotiales</taxon>
        <taxon>Aspergillaceae</taxon>
        <taxon>Aspergillus</taxon>
        <taxon>Aspergillus subgen. Circumdati</taxon>
    </lineage>
</organism>